<keyword evidence="1" id="KW-0812">Transmembrane</keyword>
<keyword evidence="1" id="KW-1133">Transmembrane helix</keyword>
<evidence type="ECO:0000313" key="3">
    <source>
        <dbReference type="Proteomes" id="UP001500420"/>
    </source>
</evidence>
<protein>
    <submittedName>
        <fullName evidence="2">DUF2270 domain-containing protein</fullName>
    </submittedName>
</protein>
<gene>
    <name evidence="2" type="ORF">GCM10009020_15110</name>
</gene>
<dbReference type="AlphaFoldDB" id="A0AAV3T9R3"/>
<feature type="transmembrane region" description="Helical" evidence="1">
    <location>
        <begin position="50"/>
        <end position="69"/>
    </location>
</feature>
<dbReference type="Pfam" id="PF10028">
    <property type="entry name" value="DUF2270"/>
    <property type="match status" value="1"/>
</dbReference>
<dbReference type="EMBL" id="BAAADV010000001">
    <property type="protein sequence ID" value="GAA0669961.1"/>
    <property type="molecule type" value="Genomic_DNA"/>
</dbReference>
<keyword evidence="3" id="KW-1185">Reference proteome</keyword>
<feature type="transmembrane region" description="Helical" evidence="1">
    <location>
        <begin position="190"/>
        <end position="213"/>
    </location>
</feature>
<comment type="caution">
    <text evidence="2">The sequence shown here is derived from an EMBL/GenBank/DDBJ whole genome shotgun (WGS) entry which is preliminary data.</text>
</comment>
<keyword evidence="1" id="KW-0472">Membrane</keyword>
<evidence type="ECO:0000313" key="2">
    <source>
        <dbReference type="EMBL" id="GAA0669961.1"/>
    </source>
</evidence>
<dbReference type="InterPro" id="IPR014470">
    <property type="entry name" value="UCP01500"/>
</dbReference>
<reference evidence="2 3" key="1">
    <citation type="journal article" date="2019" name="Int. J. Syst. Evol. Microbiol.">
        <title>The Global Catalogue of Microorganisms (GCM) 10K type strain sequencing project: providing services to taxonomists for standard genome sequencing and annotation.</title>
        <authorList>
            <consortium name="The Broad Institute Genomics Platform"/>
            <consortium name="The Broad Institute Genome Sequencing Center for Infectious Disease"/>
            <person name="Wu L."/>
            <person name="Ma J."/>
        </authorList>
    </citation>
    <scope>NUCLEOTIDE SEQUENCE [LARGE SCALE GENOMIC DNA]</scope>
    <source>
        <strain evidence="2 3">JCM 16328</strain>
    </source>
</reference>
<accession>A0AAV3T9R3</accession>
<feature type="transmembrane region" description="Helical" evidence="1">
    <location>
        <begin position="75"/>
        <end position="94"/>
    </location>
</feature>
<evidence type="ECO:0000256" key="1">
    <source>
        <dbReference type="SAM" id="Phobius"/>
    </source>
</evidence>
<proteinExistence type="predicted"/>
<name>A0AAV3T9R3_9EURY</name>
<dbReference type="Proteomes" id="UP001500420">
    <property type="component" value="Unassembled WGS sequence"/>
</dbReference>
<dbReference type="RefSeq" id="WP_343773333.1">
    <property type="nucleotide sequence ID" value="NZ_BAAADV010000001.1"/>
</dbReference>
<feature type="transmembrane region" description="Helical" evidence="1">
    <location>
        <begin position="158"/>
        <end position="178"/>
    </location>
</feature>
<organism evidence="2 3">
    <name type="scientific">Natronoarchaeum mannanilyticum</name>
    <dbReference type="NCBI Taxonomy" id="926360"/>
    <lineage>
        <taxon>Archaea</taxon>
        <taxon>Methanobacteriati</taxon>
        <taxon>Methanobacteriota</taxon>
        <taxon>Stenosarchaea group</taxon>
        <taxon>Halobacteria</taxon>
        <taxon>Halobacteriales</taxon>
        <taxon>Natronoarchaeaceae</taxon>
    </lineage>
</organism>
<sequence>MGDDERSDSDDADPTSQSLRELGSEMGLGSIVAHLYRGEMDRVINWRTRLDSTTNFAVTVIGAVLAYAFSGQGAGHTVVLVGIMIGTVFLLIEARRYQLYDVWRSRARVLQENLFANALDPSAGVEQRDWRAELSRDYRQPSAKMAYHVAVAHRLRRVYLPLLGGLGAVWLFRLAAYGDDGLVDSAAIEGVSGTIVLGTVAAFYAALLGLAIAADTRGETSGSDHAQLDRRR</sequence>